<dbReference type="EMBL" id="PTIT01000002">
    <property type="protein sequence ID" value="PPK53356.1"/>
    <property type="molecule type" value="Genomic_DNA"/>
</dbReference>
<dbReference type="Proteomes" id="UP000239446">
    <property type="component" value="Unassembled WGS sequence"/>
</dbReference>
<protein>
    <submittedName>
        <fullName evidence="3">Uncharacterized protein</fullName>
    </submittedName>
</protein>
<dbReference type="EMBL" id="PTIU01000002">
    <property type="protein sequence ID" value="PPK56193.1"/>
    <property type="molecule type" value="Genomic_DNA"/>
</dbReference>
<evidence type="ECO:0000256" key="1">
    <source>
        <dbReference type="SAM" id="SignalP"/>
    </source>
</evidence>
<proteinExistence type="predicted"/>
<reference evidence="2 5" key="1">
    <citation type="submission" date="2018-02" db="EMBL/GenBank/DDBJ databases">
        <title>Deep subsurface shale carbon reservoir microbial communities from Ohio and West Virginia, USA.</title>
        <authorList>
            <person name="Wrighton K."/>
        </authorList>
    </citation>
    <scope>NUCLEOTIDE SEQUENCE [LARGE SCALE GENOMIC DNA]</scope>
    <source>
        <strain evidence="2 5">UTICA-S1B6</strain>
    </source>
</reference>
<comment type="caution">
    <text evidence="3">The sequence shown here is derived from an EMBL/GenBank/DDBJ whole genome shotgun (WGS) entry which is preliminary data.</text>
</comment>
<dbReference type="RefSeq" id="WP_181049627.1">
    <property type="nucleotide sequence ID" value="NZ_PTIT01000002.1"/>
</dbReference>
<feature type="signal peptide" evidence="1">
    <location>
        <begin position="1"/>
        <end position="22"/>
    </location>
</feature>
<sequence>MKKLTLTLAAIALAFSATTAMAMGGQADRYNERGYQSPPVEQPAITQIITG</sequence>
<feature type="chain" id="PRO_5015697698" evidence="1">
    <location>
        <begin position="23"/>
        <end position="51"/>
    </location>
</feature>
<evidence type="ECO:0000313" key="5">
    <source>
        <dbReference type="Proteomes" id="UP000239648"/>
    </source>
</evidence>
<organism evidence="3 4">
    <name type="scientific">Marinobacter persicus</name>
    <dbReference type="NCBI Taxonomy" id="930118"/>
    <lineage>
        <taxon>Bacteria</taxon>
        <taxon>Pseudomonadati</taxon>
        <taxon>Pseudomonadota</taxon>
        <taxon>Gammaproteobacteria</taxon>
        <taxon>Pseudomonadales</taxon>
        <taxon>Marinobacteraceae</taxon>
        <taxon>Marinobacter</taxon>
    </lineage>
</organism>
<dbReference type="Proteomes" id="UP000239648">
    <property type="component" value="Unassembled WGS sequence"/>
</dbReference>
<evidence type="ECO:0000313" key="3">
    <source>
        <dbReference type="EMBL" id="PPK56193.1"/>
    </source>
</evidence>
<keyword evidence="5" id="KW-1185">Reference proteome</keyword>
<reference evidence="3 4" key="2">
    <citation type="submission" date="2018-02" db="EMBL/GenBank/DDBJ databases">
        <title>Subsurface microbial communities from deep shales in Ohio and West Virginia, USA.</title>
        <authorList>
            <person name="Wrighton K."/>
        </authorList>
    </citation>
    <scope>NUCLEOTIDE SEQUENCE [LARGE SCALE GENOMIC DNA]</scope>
    <source>
        <strain evidence="3 4">UTICA-S1B9</strain>
    </source>
</reference>
<evidence type="ECO:0000313" key="4">
    <source>
        <dbReference type="Proteomes" id="UP000239446"/>
    </source>
</evidence>
<dbReference type="AlphaFoldDB" id="A0A2S6GAL8"/>
<evidence type="ECO:0000313" key="2">
    <source>
        <dbReference type="EMBL" id="PPK53356.1"/>
    </source>
</evidence>
<keyword evidence="1" id="KW-0732">Signal</keyword>
<gene>
    <name evidence="3" type="ORF">B0H24_1002157</name>
    <name evidence="2" type="ORF">BY455_102157</name>
</gene>
<accession>A0A2S6GAL8</accession>
<name>A0A2S6GAL8_9GAMM</name>